<dbReference type="Gene3D" id="3.40.640.10">
    <property type="entry name" value="Type I PLP-dependent aspartate aminotransferase-like (Major domain)"/>
    <property type="match status" value="1"/>
</dbReference>
<dbReference type="InterPro" id="IPR050881">
    <property type="entry name" value="LL-DAP_aminotransferase"/>
</dbReference>
<dbReference type="Gene3D" id="3.90.1150.10">
    <property type="entry name" value="Aspartate Aminotransferase, domain 1"/>
    <property type="match status" value="1"/>
</dbReference>
<dbReference type="AlphaFoldDB" id="A0A1W6BUX0"/>
<dbReference type="OrthoDB" id="9804474at2"/>
<dbReference type="SUPFAM" id="SSF53383">
    <property type="entry name" value="PLP-dependent transferases"/>
    <property type="match status" value="1"/>
</dbReference>
<dbReference type="CDD" id="cd00609">
    <property type="entry name" value="AAT_like"/>
    <property type="match status" value="1"/>
</dbReference>
<evidence type="ECO:0000256" key="2">
    <source>
        <dbReference type="ARBA" id="ARBA00022576"/>
    </source>
</evidence>
<protein>
    <submittedName>
        <fullName evidence="5">Aspartate aminotransferase</fullName>
    </submittedName>
</protein>
<evidence type="ECO:0000256" key="1">
    <source>
        <dbReference type="ARBA" id="ARBA00001933"/>
    </source>
</evidence>
<dbReference type="InterPro" id="IPR015424">
    <property type="entry name" value="PyrdxlP-dep_Trfase"/>
</dbReference>
<evidence type="ECO:0000256" key="3">
    <source>
        <dbReference type="ARBA" id="ARBA00022679"/>
    </source>
</evidence>
<sequence length="401" mass="45276">MFDEIRFNTIERLPNYVFAEVNAIKMAARRAGEDIIDFSMGNPDGKTPQHIIDKLCESANKDKTSGYSTSMGIYKLRLAICNWYKRKYGVSLDPESEVVATMGSKEGFVNLARAVINPADVAIVPTPAYPIHTQAFIIAGGNVAKMPLVYNEKFELDENKFFESLNYTLQESIPRPKYLVVNFPHNPTTITAEKSFYERLIAVAKKERFYVISDIAYAELTFGNYKTPSIFEVEGAKDVAVETYTLSKSYNMAGWRVGFVVGNKRLIAALKKIKSWFDYGMYTPIQVAATIALDGDQSCVDEIRSIYEKRLEILLTAFDNAGWSLLKPRASMFVWAKLPQNKAHLKSLEFSKQLLQRANVAVSPGIGFGEAGDEYVRIALIENENRIRQAARNIKKYLKEE</sequence>
<dbReference type="PANTHER" id="PTHR42832:SF1">
    <property type="entry name" value="GLUTAMATE-PYRUVATE AMINOTRANSFERASE ALAC"/>
    <property type="match status" value="1"/>
</dbReference>
<gene>
    <name evidence="5" type="ORF">CCUN_0230</name>
</gene>
<dbReference type="eggNOG" id="COG0436">
    <property type="taxonomic scope" value="Bacteria"/>
</dbReference>
<proteinExistence type="predicted"/>
<reference evidence="5 6" key="1">
    <citation type="submission" date="2017-04" db="EMBL/GenBank/DDBJ databases">
        <title>Complete genome sequence of the Campylobacter cuniculorum type strain LMG24588.</title>
        <authorList>
            <person name="Miller W.G."/>
            <person name="Yee E."/>
            <person name="Revez J."/>
            <person name="Bono J.L."/>
            <person name="Rossi M."/>
        </authorList>
    </citation>
    <scope>NUCLEOTIDE SEQUENCE [LARGE SCALE GENOMIC DNA]</scope>
    <source>
        <strain evidence="5 6">LMG 24588</strain>
    </source>
</reference>
<dbReference type="GO" id="GO:0008483">
    <property type="term" value="F:transaminase activity"/>
    <property type="evidence" value="ECO:0007669"/>
    <property type="project" value="UniProtKB-KW"/>
</dbReference>
<accession>A0A1W6BUX0</accession>
<dbReference type="GO" id="GO:0030170">
    <property type="term" value="F:pyridoxal phosphate binding"/>
    <property type="evidence" value="ECO:0007669"/>
    <property type="project" value="InterPro"/>
</dbReference>
<comment type="cofactor">
    <cofactor evidence="1">
        <name>pyridoxal 5'-phosphate</name>
        <dbReference type="ChEBI" id="CHEBI:597326"/>
    </cofactor>
</comment>
<dbReference type="Proteomes" id="UP000192902">
    <property type="component" value="Chromosome"/>
</dbReference>
<dbReference type="InterPro" id="IPR015422">
    <property type="entry name" value="PyrdxlP-dep_Trfase_small"/>
</dbReference>
<dbReference type="KEGG" id="ccun:CCUN_0230"/>
<dbReference type="RefSeq" id="WP_027305051.1">
    <property type="nucleotide sequence ID" value="NZ_CP020867.1"/>
</dbReference>
<dbReference type="NCBIfam" id="NF006387">
    <property type="entry name" value="PRK08636.1"/>
    <property type="match status" value="1"/>
</dbReference>
<evidence type="ECO:0000313" key="6">
    <source>
        <dbReference type="Proteomes" id="UP000192902"/>
    </source>
</evidence>
<name>A0A1W6BUX0_9BACT</name>
<dbReference type="InterPro" id="IPR004839">
    <property type="entry name" value="Aminotransferase_I/II_large"/>
</dbReference>
<dbReference type="EMBL" id="CP020867">
    <property type="protein sequence ID" value="ARJ55886.1"/>
    <property type="molecule type" value="Genomic_DNA"/>
</dbReference>
<dbReference type="Pfam" id="PF00155">
    <property type="entry name" value="Aminotran_1_2"/>
    <property type="match status" value="1"/>
</dbReference>
<organism evidence="5 6">
    <name type="scientific">Campylobacter cuniculorum DSM 23162 = LMG 24588</name>
    <dbReference type="NCBI Taxonomy" id="1121267"/>
    <lineage>
        <taxon>Bacteria</taxon>
        <taxon>Pseudomonadati</taxon>
        <taxon>Campylobacterota</taxon>
        <taxon>Epsilonproteobacteria</taxon>
        <taxon>Campylobacterales</taxon>
        <taxon>Campylobacteraceae</taxon>
        <taxon>Campylobacter</taxon>
    </lineage>
</organism>
<keyword evidence="3 5" id="KW-0808">Transferase</keyword>
<dbReference type="STRING" id="1121267.CCUN_0230"/>
<dbReference type="InterPro" id="IPR015421">
    <property type="entry name" value="PyrdxlP-dep_Trfase_major"/>
</dbReference>
<evidence type="ECO:0000259" key="4">
    <source>
        <dbReference type="Pfam" id="PF00155"/>
    </source>
</evidence>
<evidence type="ECO:0000313" key="5">
    <source>
        <dbReference type="EMBL" id="ARJ55886.1"/>
    </source>
</evidence>
<feature type="domain" description="Aminotransferase class I/classII large" evidence="4">
    <location>
        <begin position="34"/>
        <end position="392"/>
    </location>
</feature>
<dbReference type="PANTHER" id="PTHR42832">
    <property type="entry name" value="AMINO ACID AMINOTRANSFERASE"/>
    <property type="match status" value="1"/>
</dbReference>
<keyword evidence="2 5" id="KW-0032">Aminotransferase</keyword>